<evidence type="ECO:0000256" key="3">
    <source>
        <dbReference type="ARBA" id="ARBA00022777"/>
    </source>
</evidence>
<keyword evidence="4 5" id="KW-0067">ATP-binding</keyword>
<feature type="domain" description="Protein kinase" evidence="6">
    <location>
        <begin position="521"/>
        <end position="598"/>
    </location>
</feature>
<comment type="caution">
    <text evidence="7">The sequence shown here is derived from an EMBL/GenBank/DDBJ whole genome shotgun (WGS) entry which is preliminary data.</text>
</comment>
<dbReference type="GO" id="GO:0005737">
    <property type="term" value="C:cytoplasm"/>
    <property type="evidence" value="ECO:0007669"/>
    <property type="project" value="TreeGrafter"/>
</dbReference>
<keyword evidence="3" id="KW-0418">Kinase</keyword>
<sequence length="598" mass="68671">EIVLTGPQSFSPSVNHMEQNEQSFFERFSKFDELEKCQEDLQNHISKLSVTGKHFYEMLARNALDEDLATIQEERDGVIKKFIDVCMMVEERIAFLMTAKEILEDNITSDEIKKIVEKITNDLGFLFNIYYSYFFVNWFDDSIEQLRALLSRALQVFRIKKYCDGSELSAGGKCSPSLESLMEKAKQLLQDKYAIPNEFTVIAGRLMEEIAKARSSRDAERTTKSLSQHLLGRRLTYKLSEGEHLVSQLKERFETWTKFRDSRSDANQLLIELRTSLHEQLTKNYRSPSDAIVDLDAAGICRQNISLLRDLTDYLRQLSIKLRPLDCPQAHVEFLQEYADFLSIQAKTFVEGIRADITDKQAIYDSVTQISEDLKSLKNRISLDAGENVLESIRDHHLPIVEAHIDSIRGKIRTALKAPRKFITCDYTQLTALEQQFQDCQTALFESLERAFGNIIGETAVRLRKYTEETPIGEVPFENLDSIEKQLIRINSVNARNQVKEIDKLRDKMVDTFQSEFLKKFKPTKIIGQGSFGCVFQAEFKQIEMPYAVKRIPLKGSDAAVQKALIEVKSLASFDHPGIVRYNHSWIEVPPAGWLVSI</sequence>
<name>A0AAV5SWP6_9BILA</name>
<dbReference type="PANTHER" id="PTHR11042">
    <property type="entry name" value="EUKARYOTIC TRANSLATION INITIATION FACTOR 2-ALPHA KINASE EIF2-ALPHA KINASE -RELATED"/>
    <property type="match status" value="1"/>
</dbReference>
<dbReference type="InterPro" id="IPR017441">
    <property type="entry name" value="Protein_kinase_ATP_BS"/>
</dbReference>
<evidence type="ECO:0000259" key="6">
    <source>
        <dbReference type="PROSITE" id="PS50011"/>
    </source>
</evidence>
<dbReference type="AlphaFoldDB" id="A0AAV5SWP6"/>
<dbReference type="Gene3D" id="3.30.200.20">
    <property type="entry name" value="Phosphorylase Kinase, domain 1"/>
    <property type="match status" value="1"/>
</dbReference>
<dbReference type="SUPFAM" id="SSF56112">
    <property type="entry name" value="Protein kinase-like (PK-like)"/>
    <property type="match status" value="1"/>
</dbReference>
<proteinExistence type="predicted"/>
<dbReference type="GO" id="GO:0005634">
    <property type="term" value="C:nucleus"/>
    <property type="evidence" value="ECO:0007669"/>
    <property type="project" value="TreeGrafter"/>
</dbReference>
<dbReference type="Proteomes" id="UP001432027">
    <property type="component" value="Unassembled WGS sequence"/>
</dbReference>
<dbReference type="InterPro" id="IPR011009">
    <property type="entry name" value="Kinase-like_dom_sf"/>
</dbReference>
<dbReference type="PROSITE" id="PS50011">
    <property type="entry name" value="PROTEIN_KINASE_DOM"/>
    <property type="match status" value="1"/>
</dbReference>
<dbReference type="GO" id="GO:0004694">
    <property type="term" value="F:eukaryotic translation initiation factor 2alpha kinase activity"/>
    <property type="evidence" value="ECO:0007669"/>
    <property type="project" value="TreeGrafter"/>
</dbReference>
<dbReference type="PANTHER" id="PTHR11042:SF91">
    <property type="entry name" value="EUKARYOTIC TRANSLATION INITIATION FACTOR 2-ALPHA KINASE"/>
    <property type="match status" value="1"/>
</dbReference>
<keyword evidence="2 5" id="KW-0547">Nucleotide-binding</keyword>
<accession>A0AAV5SWP6</accession>
<dbReference type="GO" id="GO:0005524">
    <property type="term" value="F:ATP binding"/>
    <property type="evidence" value="ECO:0007669"/>
    <property type="project" value="UniProtKB-UniRule"/>
</dbReference>
<dbReference type="Pfam" id="PF00069">
    <property type="entry name" value="Pkinase"/>
    <property type="match status" value="1"/>
</dbReference>
<feature type="binding site" evidence="5">
    <location>
        <position position="555"/>
    </location>
    <ligand>
        <name>ATP</name>
        <dbReference type="ChEBI" id="CHEBI:30616"/>
    </ligand>
</feature>
<dbReference type="InterPro" id="IPR057134">
    <property type="entry name" value="Spectrin_Anc-1_3"/>
</dbReference>
<gene>
    <name evidence="7" type="ORF">PENTCL1PPCAC_8613</name>
</gene>
<evidence type="ECO:0000313" key="7">
    <source>
        <dbReference type="EMBL" id="GMS86438.1"/>
    </source>
</evidence>
<evidence type="ECO:0000256" key="1">
    <source>
        <dbReference type="ARBA" id="ARBA00022679"/>
    </source>
</evidence>
<reference evidence="7" key="1">
    <citation type="submission" date="2023-10" db="EMBL/GenBank/DDBJ databases">
        <title>Genome assembly of Pristionchus species.</title>
        <authorList>
            <person name="Yoshida K."/>
            <person name="Sommer R.J."/>
        </authorList>
    </citation>
    <scope>NUCLEOTIDE SEQUENCE</scope>
    <source>
        <strain evidence="7">RS0144</strain>
    </source>
</reference>
<dbReference type="InterPro" id="IPR050339">
    <property type="entry name" value="CC_SR_Kinase"/>
</dbReference>
<feature type="non-terminal residue" evidence="7">
    <location>
        <position position="1"/>
    </location>
</feature>
<dbReference type="InterPro" id="IPR000719">
    <property type="entry name" value="Prot_kinase_dom"/>
</dbReference>
<evidence type="ECO:0000313" key="8">
    <source>
        <dbReference type="Proteomes" id="UP001432027"/>
    </source>
</evidence>
<dbReference type="Pfam" id="PF24611">
    <property type="entry name" value="Spectrin_Anc-1"/>
    <property type="match status" value="1"/>
</dbReference>
<dbReference type="PROSITE" id="PS00107">
    <property type="entry name" value="PROTEIN_KINASE_ATP"/>
    <property type="match status" value="1"/>
</dbReference>
<protein>
    <recommendedName>
        <fullName evidence="6">Protein kinase domain-containing protein</fullName>
    </recommendedName>
</protein>
<keyword evidence="1" id="KW-0808">Transferase</keyword>
<evidence type="ECO:0000256" key="5">
    <source>
        <dbReference type="PROSITE-ProRule" id="PRU10141"/>
    </source>
</evidence>
<evidence type="ECO:0000256" key="2">
    <source>
        <dbReference type="ARBA" id="ARBA00022741"/>
    </source>
</evidence>
<dbReference type="EMBL" id="BTSX01000002">
    <property type="protein sequence ID" value="GMS86438.1"/>
    <property type="molecule type" value="Genomic_DNA"/>
</dbReference>
<evidence type="ECO:0000256" key="4">
    <source>
        <dbReference type="ARBA" id="ARBA00022840"/>
    </source>
</evidence>
<keyword evidence="8" id="KW-1185">Reference proteome</keyword>
<organism evidence="7 8">
    <name type="scientific">Pristionchus entomophagus</name>
    <dbReference type="NCBI Taxonomy" id="358040"/>
    <lineage>
        <taxon>Eukaryota</taxon>
        <taxon>Metazoa</taxon>
        <taxon>Ecdysozoa</taxon>
        <taxon>Nematoda</taxon>
        <taxon>Chromadorea</taxon>
        <taxon>Rhabditida</taxon>
        <taxon>Rhabditina</taxon>
        <taxon>Diplogasteromorpha</taxon>
        <taxon>Diplogasteroidea</taxon>
        <taxon>Neodiplogasteridae</taxon>
        <taxon>Pristionchus</taxon>
    </lineage>
</organism>